<proteinExistence type="predicted"/>
<dbReference type="SUPFAM" id="SSF63825">
    <property type="entry name" value="YWTD domain"/>
    <property type="match status" value="1"/>
</dbReference>
<evidence type="ECO:0000256" key="1">
    <source>
        <dbReference type="SAM" id="SignalP"/>
    </source>
</evidence>
<reference evidence="2" key="1">
    <citation type="submission" date="2022-11" db="EMBL/GenBank/DDBJ databases">
        <title>Parathalassolutuus dongxingensis gen. nov., sp. nov., a novel member of family Oceanospirillaceae isolated from a coastal shrimp pond in Guangxi, China.</title>
        <authorList>
            <person name="Chen H."/>
        </authorList>
    </citation>
    <scope>NUCLEOTIDE SEQUENCE</scope>
    <source>
        <strain evidence="2">G-43</strain>
    </source>
</reference>
<keyword evidence="3" id="KW-1185">Reference proteome</keyword>
<gene>
    <name evidence="2" type="ORF">OUO13_01520</name>
</gene>
<accession>A0A9X3EAC0</accession>
<dbReference type="Proteomes" id="UP001150830">
    <property type="component" value="Unassembled WGS sequence"/>
</dbReference>
<dbReference type="PROSITE" id="PS51257">
    <property type="entry name" value="PROKAR_LIPOPROTEIN"/>
    <property type="match status" value="1"/>
</dbReference>
<name>A0A9X3EAC0_9GAMM</name>
<evidence type="ECO:0000313" key="3">
    <source>
        <dbReference type="Proteomes" id="UP001150830"/>
    </source>
</evidence>
<dbReference type="RefSeq" id="WP_283172086.1">
    <property type="nucleotide sequence ID" value="NZ_JAPNOA010000006.1"/>
</dbReference>
<dbReference type="AlphaFoldDB" id="A0A9X3EAC0"/>
<keyword evidence="1" id="KW-0732">Signal</keyword>
<sequence>MNKHSFRLLPLAALPLILTACGGDDNKSTPLSEGSYAVQLVASDYSSSQVAVGNIIGDRTATQGLLSKADSDYTISTFGSSLYHIGRYGIDTIDRYDTAADTAFNEAIWSYSTNDAGDSTANTYKLVQVSDTKAYVIRYGANSIWEVNPSATSEADFKVAEIDMSEYTYSGDNPGVAPRMVDAIVVNGQLLVVMQRLDGWWGAQQAYVAVIDVDSNEEIDTDPQTDGLKGVALTVSNPGNLVEHNGTVYVAGRGNYGSNSGGIDEISTSSWEVTNLVNGETFADELNDVDNNIYYHITDVAVTEDNQLYLTANIEQGYTTQYTRIFELNPSTGVSTELDLNALTGINADTAIKMGDLNVDTNNRLWAAIRNSDTPGLVVIDTDTNTRSGDVIELDMPASAINFLSVE</sequence>
<dbReference type="EMBL" id="JAPNOA010000006">
    <property type="protein sequence ID" value="MCY0963867.1"/>
    <property type="molecule type" value="Genomic_DNA"/>
</dbReference>
<evidence type="ECO:0000313" key="2">
    <source>
        <dbReference type="EMBL" id="MCY0963867.1"/>
    </source>
</evidence>
<organism evidence="2 3">
    <name type="scientific">Parathalassolituus penaei</name>
    <dbReference type="NCBI Taxonomy" id="2997323"/>
    <lineage>
        <taxon>Bacteria</taxon>
        <taxon>Pseudomonadati</taxon>
        <taxon>Pseudomonadota</taxon>
        <taxon>Gammaproteobacteria</taxon>
        <taxon>Oceanospirillales</taxon>
        <taxon>Oceanospirillaceae</taxon>
        <taxon>Parathalassolituus</taxon>
    </lineage>
</organism>
<protein>
    <submittedName>
        <fullName evidence="2">Uncharacterized protein</fullName>
    </submittedName>
</protein>
<feature type="signal peptide" evidence="1">
    <location>
        <begin position="1"/>
        <end position="22"/>
    </location>
</feature>
<feature type="chain" id="PRO_5040957436" evidence="1">
    <location>
        <begin position="23"/>
        <end position="407"/>
    </location>
</feature>
<comment type="caution">
    <text evidence="2">The sequence shown here is derived from an EMBL/GenBank/DDBJ whole genome shotgun (WGS) entry which is preliminary data.</text>
</comment>